<feature type="compositionally biased region" description="Low complexity" evidence="1">
    <location>
        <begin position="37"/>
        <end position="53"/>
    </location>
</feature>
<gene>
    <name evidence="2" type="ORF">CDQ91_05880</name>
</gene>
<protein>
    <submittedName>
        <fullName evidence="2">Uncharacterized protein</fullName>
    </submittedName>
</protein>
<organism evidence="2 3">
    <name type="scientific">Sphingopyxis witflariensis</name>
    <dbReference type="NCBI Taxonomy" id="173675"/>
    <lineage>
        <taxon>Bacteria</taxon>
        <taxon>Pseudomonadati</taxon>
        <taxon>Pseudomonadota</taxon>
        <taxon>Alphaproteobacteria</taxon>
        <taxon>Sphingomonadales</taxon>
        <taxon>Sphingomonadaceae</taxon>
        <taxon>Sphingopyxis</taxon>
    </lineage>
</organism>
<evidence type="ECO:0000256" key="1">
    <source>
        <dbReference type="SAM" id="MobiDB-lite"/>
    </source>
</evidence>
<evidence type="ECO:0000313" key="2">
    <source>
        <dbReference type="EMBL" id="OWR00283.1"/>
    </source>
</evidence>
<keyword evidence="3" id="KW-1185">Reference proteome</keyword>
<name>A0A246K3X4_9SPHN</name>
<dbReference type="RefSeq" id="WP_088471773.1">
    <property type="nucleotide sequence ID" value="NZ_NISJ01000002.1"/>
</dbReference>
<dbReference type="Proteomes" id="UP000197097">
    <property type="component" value="Unassembled WGS sequence"/>
</dbReference>
<evidence type="ECO:0000313" key="3">
    <source>
        <dbReference type="Proteomes" id="UP000197097"/>
    </source>
</evidence>
<dbReference type="OrthoDB" id="6057763at2"/>
<dbReference type="EMBL" id="NISJ01000002">
    <property type="protein sequence ID" value="OWR00283.1"/>
    <property type="molecule type" value="Genomic_DNA"/>
</dbReference>
<dbReference type="PROSITE" id="PS51257">
    <property type="entry name" value="PROKAR_LIPOPROTEIN"/>
    <property type="match status" value="1"/>
</dbReference>
<dbReference type="AlphaFoldDB" id="A0A246K3X4"/>
<feature type="region of interest" description="Disordered" evidence="1">
    <location>
        <begin position="18"/>
        <end position="72"/>
    </location>
</feature>
<comment type="caution">
    <text evidence="2">The sequence shown here is derived from an EMBL/GenBank/DDBJ whole genome shotgun (WGS) entry which is preliminary data.</text>
</comment>
<accession>A0A246K3X4</accession>
<sequence length="178" mass="18914">MIRIMLPAAVLMLAACSGGEDEKSGPEASANLTPLREAAPAEPAVAPETVAQADEPEPVDAPLKKVESTGDAGGKAIPATIRGRWGLVAADCTSTKGDAKGLLTIDATNLRFYESHGELVRVREHAANRIVADYKFSGEGMEWDQQMLLDVRGDGKTLIRRDYGEGASGLMRYTRCAA</sequence>
<reference evidence="2 3" key="1">
    <citation type="journal article" date="2002" name="Int. J. Syst. Evol. Microbiol.">
        <title>Sphingopyxis witflariensis sp. nov., isolated from activated sludge.</title>
        <authorList>
            <person name="Kampfer P."/>
            <person name="Witzenberger R."/>
            <person name="Denner E.B."/>
            <person name="Busse H.J."/>
            <person name="Neef A."/>
        </authorList>
    </citation>
    <scope>NUCLEOTIDE SEQUENCE [LARGE SCALE GENOMIC DNA]</scope>
    <source>
        <strain evidence="2 3">DSM 14551</strain>
    </source>
</reference>
<proteinExistence type="predicted"/>